<dbReference type="SUPFAM" id="SSF52058">
    <property type="entry name" value="L domain-like"/>
    <property type="match status" value="1"/>
</dbReference>
<reference evidence="3 4" key="1">
    <citation type="journal article" date="2012" name="Nat. Biotechnol.">
        <title>Draft genome sequence of pigeonpea (Cajanus cajan), an orphan legume crop of resource-poor farmers.</title>
        <authorList>
            <person name="Varshney R.K."/>
            <person name="Chen W."/>
            <person name="Li Y."/>
            <person name="Bharti A.K."/>
            <person name="Saxena R.K."/>
            <person name="Schlueter J.A."/>
            <person name="Donoghue M.T."/>
            <person name="Azam S."/>
            <person name="Fan G."/>
            <person name="Whaley A.M."/>
            <person name="Farmer A.D."/>
            <person name="Sheridan J."/>
            <person name="Iwata A."/>
            <person name="Tuteja R."/>
            <person name="Penmetsa R.V."/>
            <person name="Wu W."/>
            <person name="Upadhyaya H.D."/>
            <person name="Yang S.P."/>
            <person name="Shah T."/>
            <person name="Saxena K.B."/>
            <person name="Michael T."/>
            <person name="McCombie W.R."/>
            <person name="Yang B."/>
            <person name="Zhang G."/>
            <person name="Yang H."/>
            <person name="Wang J."/>
            <person name="Spillane C."/>
            <person name="Cook D.R."/>
            <person name="May G.D."/>
            <person name="Xu X."/>
            <person name="Jackson S.A."/>
        </authorList>
    </citation>
    <scope>NUCLEOTIDE SEQUENCE [LARGE SCALE GENOMIC DNA]</scope>
    <source>
        <strain evidence="4">cv. Asha</strain>
    </source>
</reference>
<gene>
    <name evidence="3" type="ORF">KK1_021246</name>
</gene>
<proteinExistence type="predicted"/>
<keyword evidence="4" id="KW-1185">Reference proteome</keyword>
<dbReference type="Gene3D" id="3.80.10.10">
    <property type="entry name" value="Ribonuclease Inhibitor"/>
    <property type="match status" value="1"/>
</dbReference>
<keyword evidence="1" id="KW-0611">Plant defense</keyword>
<name>A0A151UCE2_CAJCA</name>
<dbReference type="InterPro" id="IPR032675">
    <property type="entry name" value="LRR_dom_sf"/>
</dbReference>
<evidence type="ECO:0000256" key="1">
    <source>
        <dbReference type="ARBA" id="ARBA00022821"/>
    </source>
</evidence>
<dbReference type="EMBL" id="CM003603">
    <property type="protein sequence ID" value="KYP76983.1"/>
    <property type="molecule type" value="Genomic_DNA"/>
</dbReference>
<feature type="domain" description="Disease resistance protein At4g27190-like leucine-rich repeats" evidence="2">
    <location>
        <begin position="4"/>
        <end position="56"/>
    </location>
</feature>
<dbReference type="AlphaFoldDB" id="A0A151UCE2"/>
<dbReference type="Proteomes" id="UP000075243">
    <property type="component" value="Chromosome 1"/>
</dbReference>
<dbReference type="InterPro" id="IPR057135">
    <property type="entry name" value="At4g27190-like_LRR"/>
</dbReference>
<evidence type="ECO:0000313" key="4">
    <source>
        <dbReference type="Proteomes" id="UP000075243"/>
    </source>
</evidence>
<dbReference type="InterPro" id="IPR050905">
    <property type="entry name" value="Plant_NBS-LRR"/>
</dbReference>
<evidence type="ECO:0000259" key="2">
    <source>
        <dbReference type="Pfam" id="PF23247"/>
    </source>
</evidence>
<dbReference type="Gramene" id="C.cajan_20631.t">
    <property type="protein sequence ID" value="C.cajan_20631.t"/>
    <property type="gene ID" value="C.cajan_20631"/>
</dbReference>
<evidence type="ECO:0000313" key="3">
    <source>
        <dbReference type="EMBL" id="KYP76983.1"/>
    </source>
</evidence>
<protein>
    <recommendedName>
        <fullName evidence="2">Disease resistance protein At4g27190-like leucine-rich repeats domain-containing protein</fullName>
    </recommendedName>
</protein>
<accession>A0A151UCE2</accession>
<dbReference type="STRING" id="3821.A0A151UCE2"/>
<dbReference type="Pfam" id="PF23247">
    <property type="entry name" value="LRR_RPS2"/>
    <property type="match status" value="2"/>
</dbReference>
<dbReference type="PANTHER" id="PTHR33463:SF145">
    <property type="entry name" value="NB-ARC DOMAIN-CONTAINING PROTEIN"/>
    <property type="match status" value="1"/>
</dbReference>
<dbReference type="PANTHER" id="PTHR33463">
    <property type="entry name" value="NB-ARC DOMAIN-CONTAINING PROTEIN-RELATED"/>
    <property type="match status" value="1"/>
</dbReference>
<feature type="domain" description="Disease resistance protein At4g27190-like leucine-rich repeats" evidence="2">
    <location>
        <begin position="61"/>
        <end position="172"/>
    </location>
</feature>
<sequence>MNDTEIIETPSRLKKLTLQGLSQLKRVWEKNSHGVLMFGNLQEIFVSECIHFTALVHSPSTISFYCLIKVSISNCPKLQYLFTSSVGKKLMNLEEITIQECESVKEIVSGESDEDKDEDEHKEGDDKFENEIIFEKLQILRLDSLPKFEGFYTGSSTLNLPSLKEVLFTECFNTKLFRLGDKVPTKLNVTKDGVKWKSDPYKFCDHATVLGGNLK</sequence>
<organism evidence="3 4">
    <name type="scientific">Cajanus cajan</name>
    <name type="common">Pigeon pea</name>
    <name type="synonym">Cajanus indicus</name>
    <dbReference type="NCBI Taxonomy" id="3821"/>
    <lineage>
        <taxon>Eukaryota</taxon>
        <taxon>Viridiplantae</taxon>
        <taxon>Streptophyta</taxon>
        <taxon>Embryophyta</taxon>
        <taxon>Tracheophyta</taxon>
        <taxon>Spermatophyta</taxon>
        <taxon>Magnoliopsida</taxon>
        <taxon>eudicotyledons</taxon>
        <taxon>Gunneridae</taxon>
        <taxon>Pentapetalae</taxon>
        <taxon>rosids</taxon>
        <taxon>fabids</taxon>
        <taxon>Fabales</taxon>
        <taxon>Fabaceae</taxon>
        <taxon>Papilionoideae</taxon>
        <taxon>50 kb inversion clade</taxon>
        <taxon>NPAAA clade</taxon>
        <taxon>indigoferoid/millettioid clade</taxon>
        <taxon>Phaseoleae</taxon>
        <taxon>Cajanus</taxon>
    </lineage>
</organism>